<dbReference type="SUPFAM" id="SSF52540">
    <property type="entry name" value="P-loop containing nucleoside triphosphate hydrolases"/>
    <property type="match status" value="1"/>
</dbReference>
<dbReference type="PIRSF" id="PIRSF028756">
    <property type="entry name" value="PPK2_prd"/>
    <property type="match status" value="1"/>
</dbReference>
<evidence type="ECO:0000313" key="6">
    <source>
        <dbReference type="EMBL" id="PZR18582.1"/>
    </source>
</evidence>
<comment type="caution">
    <text evidence="6">The sequence shown here is derived from an EMBL/GenBank/DDBJ whole genome shotgun (WGS) entry which is preliminary data.</text>
</comment>
<comment type="similarity">
    <text evidence="1">Belongs to the polyphosphate kinase 2 (PPK2) family. Class I subfamily.</text>
</comment>
<dbReference type="InterPro" id="IPR022488">
    <property type="entry name" value="PPK2-related"/>
</dbReference>
<evidence type="ECO:0000313" key="7">
    <source>
        <dbReference type="Proteomes" id="UP000249061"/>
    </source>
</evidence>
<dbReference type="AlphaFoldDB" id="A0A2W5TVX2"/>
<dbReference type="Pfam" id="PF03976">
    <property type="entry name" value="PPK2"/>
    <property type="match status" value="1"/>
</dbReference>
<evidence type="ECO:0000256" key="2">
    <source>
        <dbReference type="ARBA" id="ARBA00022679"/>
    </source>
</evidence>
<dbReference type="Gene3D" id="3.40.50.300">
    <property type="entry name" value="P-loop containing nucleotide triphosphate hydrolases"/>
    <property type="match status" value="1"/>
</dbReference>
<keyword evidence="2" id="KW-0808">Transferase</keyword>
<keyword evidence="3 6" id="KW-0418">Kinase</keyword>
<evidence type="ECO:0000256" key="3">
    <source>
        <dbReference type="ARBA" id="ARBA00022777"/>
    </source>
</evidence>
<name>A0A2W5TVX2_9BACT</name>
<evidence type="ECO:0000259" key="5">
    <source>
        <dbReference type="Pfam" id="PF03976"/>
    </source>
</evidence>
<evidence type="ECO:0000256" key="1">
    <source>
        <dbReference type="ARBA" id="ARBA00009924"/>
    </source>
</evidence>
<dbReference type="PANTHER" id="PTHR34383">
    <property type="entry name" value="POLYPHOSPHATE:AMP PHOSPHOTRANSFERASE-RELATED"/>
    <property type="match status" value="1"/>
</dbReference>
<dbReference type="InterPro" id="IPR027417">
    <property type="entry name" value="P-loop_NTPase"/>
</dbReference>
<dbReference type="InterPro" id="IPR016898">
    <property type="entry name" value="Polyphosphate_phosphotransfera"/>
</dbReference>
<protein>
    <submittedName>
        <fullName evidence="6">Polyphosphate kinase</fullName>
    </submittedName>
</protein>
<keyword evidence="4" id="KW-0175">Coiled coil</keyword>
<dbReference type="PANTHER" id="PTHR34383:SF3">
    <property type="entry name" value="POLYPHOSPHATE:AMP PHOSPHOTRANSFERASE"/>
    <property type="match status" value="1"/>
</dbReference>
<sequence>MGKRGKKRFTDVTRDAWTFEVFPEGTLNLKKTGLAKKTADKDAVDKEIERLQTELYELQVRYWLEKRRAVFVFEGWDAAGKGGAIKRLTALMDPRGYKVWPIAAPGEEERSHHYLWRFATRMPPRGTIAVFDRSWYGRVLVERIEGFATAREWQRAYDEINGFEHMHTEDHVTMVKFFLHIDQKTQLERFKEREKDPIKNFKIGADDWRNRKRWDEYMEAYQDMFDRTHRPDAPWIIVAANDKRQARLKVLTDAVNALDKG</sequence>
<proteinExistence type="inferred from homology"/>
<dbReference type="GO" id="GO:0008976">
    <property type="term" value="F:polyphosphate kinase activity"/>
    <property type="evidence" value="ECO:0007669"/>
    <property type="project" value="InterPro"/>
</dbReference>
<gene>
    <name evidence="6" type="ORF">DI536_01495</name>
</gene>
<feature type="domain" description="Polyphosphate kinase-2-related" evidence="5">
    <location>
        <begin position="40"/>
        <end position="259"/>
    </location>
</feature>
<dbReference type="Proteomes" id="UP000249061">
    <property type="component" value="Unassembled WGS sequence"/>
</dbReference>
<feature type="coiled-coil region" evidence="4">
    <location>
        <begin position="34"/>
        <end position="61"/>
    </location>
</feature>
<organism evidence="6 7">
    <name type="scientific">Archangium gephyra</name>
    <dbReference type="NCBI Taxonomy" id="48"/>
    <lineage>
        <taxon>Bacteria</taxon>
        <taxon>Pseudomonadati</taxon>
        <taxon>Myxococcota</taxon>
        <taxon>Myxococcia</taxon>
        <taxon>Myxococcales</taxon>
        <taxon>Cystobacterineae</taxon>
        <taxon>Archangiaceae</taxon>
        <taxon>Archangium</taxon>
    </lineage>
</organism>
<accession>A0A2W5TVX2</accession>
<evidence type="ECO:0000256" key="4">
    <source>
        <dbReference type="SAM" id="Coils"/>
    </source>
</evidence>
<reference evidence="6 7" key="1">
    <citation type="submission" date="2017-08" db="EMBL/GenBank/DDBJ databases">
        <title>Infants hospitalized years apart are colonized by the same room-sourced microbial strains.</title>
        <authorList>
            <person name="Brooks B."/>
            <person name="Olm M.R."/>
            <person name="Firek B.A."/>
            <person name="Baker R."/>
            <person name="Thomas B.C."/>
            <person name="Morowitz M.J."/>
            <person name="Banfield J.F."/>
        </authorList>
    </citation>
    <scope>NUCLEOTIDE SEQUENCE [LARGE SCALE GENOMIC DNA]</scope>
    <source>
        <strain evidence="6">S2_003_000_R2_14</strain>
    </source>
</reference>
<dbReference type="EMBL" id="QFQP01000001">
    <property type="protein sequence ID" value="PZR18582.1"/>
    <property type="molecule type" value="Genomic_DNA"/>
</dbReference>